<dbReference type="EMBL" id="BARS01045193">
    <property type="protein sequence ID" value="GAG30090.1"/>
    <property type="molecule type" value="Genomic_DNA"/>
</dbReference>
<organism evidence="1">
    <name type="scientific">marine sediment metagenome</name>
    <dbReference type="NCBI Taxonomy" id="412755"/>
    <lineage>
        <taxon>unclassified sequences</taxon>
        <taxon>metagenomes</taxon>
        <taxon>ecological metagenomes</taxon>
    </lineage>
</organism>
<reference evidence="1" key="1">
    <citation type="journal article" date="2014" name="Front. Microbiol.">
        <title>High frequency of phylogenetically diverse reductive dehalogenase-homologous genes in deep subseafloor sedimentary metagenomes.</title>
        <authorList>
            <person name="Kawai M."/>
            <person name="Futagami T."/>
            <person name="Toyoda A."/>
            <person name="Takaki Y."/>
            <person name="Nishi S."/>
            <person name="Hori S."/>
            <person name="Arai W."/>
            <person name="Tsubouchi T."/>
            <person name="Morono Y."/>
            <person name="Uchiyama I."/>
            <person name="Ito T."/>
            <person name="Fujiyama A."/>
            <person name="Inagaki F."/>
            <person name="Takami H."/>
        </authorList>
    </citation>
    <scope>NUCLEOTIDE SEQUENCE</scope>
    <source>
        <strain evidence="1">Expedition CK06-06</strain>
    </source>
</reference>
<protein>
    <submittedName>
        <fullName evidence="1">Uncharacterized protein</fullName>
    </submittedName>
</protein>
<comment type="caution">
    <text evidence="1">The sequence shown here is derived from an EMBL/GenBank/DDBJ whole genome shotgun (WGS) entry which is preliminary data.</text>
</comment>
<feature type="non-terminal residue" evidence="1">
    <location>
        <position position="133"/>
    </location>
</feature>
<name>X0WHE7_9ZZZZ</name>
<proteinExistence type="predicted"/>
<dbReference type="AlphaFoldDB" id="X0WHE7"/>
<sequence>MGCGAIYCMGVGRVSALFIALVFLCSLVSAATYNNNRYDLSINFVQAKAGDGEWLHHAKADSGESIDVRASIYMDDGGYEPYVEVKATAEVYCKENSYWELVKTLPAEYDYVYPNAYEQGNYAQINEVGWYGR</sequence>
<gene>
    <name evidence="1" type="ORF">S01H1_68159</name>
</gene>
<accession>X0WHE7</accession>
<evidence type="ECO:0000313" key="1">
    <source>
        <dbReference type="EMBL" id="GAG30090.1"/>
    </source>
</evidence>